<gene>
    <name evidence="3" type="ORF">SK128_000065</name>
</gene>
<keyword evidence="2" id="KW-0472">Membrane</keyword>
<proteinExistence type="predicted"/>
<evidence type="ECO:0000256" key="2">
    <source>
        <dbReference type="SAM" id="Phobius"/>
    </source>
</evidence>
<evidence type="ECO:0000313" key="3">
    <source>
        <dbReference type="EMBL" id="KAK7074309.1"/>
    </source>
</evidence>
<reference evidence="3 4" key="1">
    <citation type="submission" date="2023-11" db="EMBL/GenBank/DDBJ databases">
        <title>Halocaridina rubra genome assembly.</title>
        <authorList>
            <person name="Smith C."/>
        </authorList>
    </citation>
    <scope>NUCLEOTIDE SEQUENCE [LARGE SCALE GENOMIC DNA]</scope>
    <source>
        <strain evidence="3">EP-1</strain>
        <tissue evidence="3">Whole</tissue>
    </source>
</reference>
<organism evidence="3 4">
    <name type="scientific">Halocaridina rubra</name>
    <name type="common">Hawaiian red shrimp</name>
    <dbReference type="NCBI Taxonomy" id="373956"/>
    <lineage>
        <taxon>Eukaryota</taxon>
        <taxon>Metazoa</taxon>
        <taxon>Ecdysozoa</taxon>
        <taxon>Arthropoda</taxon>
        <taxon>Crustacea</taxon>
        <taxon>Multicrustacea</taxon>
        <taxon>Malacostraca</taxon>
        <taxon>Eumalacostraca</taxon>
        <taxon>Eucarida</taxon>
        <taxon>Decapoda</taxon>
        <taxon>Pleocyemata</taxon>
        <taxon>Caridea</taxon>
        <taxon>Atyoidea</taxon>
        <taxon>Atyidae</taxon>
        <taxon>Halocaridina</taxon>
    </lineage>
</organism>
<dbReference type="EMBL" id="JAXCGZ010011672">
    <property type="protein sequence ID" value="KAK7074309.1"/>
    <property type="molecule type" value="Genomic_DNA"/>
</dbReference>
<feature type="transmembrane region" description="Helical" evidence="2">
    <location>
        <begin position="20"/>
        <end position="42"/>
    </location>
</feature>
<evidence type="ECO:0000256" key="1">
    <source>
        <dbReference type="SAM" id="MobiDB-lite"/>
    </source>
</evidence>
<feature type="compositionally biased region" description="Polar residues" evidence="1">
    <location>
        <begin position="98"/>
        <end position="112"/>
    </location>
</feature>
<keyword evidence="4" id="KW-1185">Reference proteome</keyword>
<comment type="caution">
    <text evidence="3">The sequence shown here is derived from an EMBL/GenBank/DDBJ whole genome shotgun (WGS) entry which is preliminary data.</text>
</comment>
<feature type="compositionally biased region" description="Polar residues" evidence="1">
    <location>
        <begin position="160"/>
        <end position="176"/>
    </location>
</feature>
<dbReference type="Proteomes" id="UP001381693">
    <property type="component" value="Unassembled WGS sequence"/>
</dbReference>
<accession>A0AAN8X7E3</accession>
<protein>
    <submittedName>
        <fullName evidence="3">Uncharacterized protein</fullName>
    </submittedName>
</protein>
<feature type="non-terminal residue" evidence="3">
    <location>
        <position position="266"/>
    </location>
</feature>
<feature type="region of interest" description="Disordered" evidence="1">
    <location>
        <begin position="134"/>
        <end position="176"/>
    </location>
</feature>
<feature type="region of interest" description="Disordered" evidence="1">
    <location>
        <begin position="89"/>
        <end position="113"/>
    </location>
</feature>
<sequence>MCLFSYCWWKPGKKSVMSFVKYFSILLCISNTLPVIVGVHLFQDSNDFHNGSSVTESSTTITPDVKLNNDGNHAVGPGIASTQGIFSDQMEEPGSTEGMPSTSVISSSQTGASEFMEGTASITEMFLDKMEEEFEPFEGSTSTSLAGNGKTEGSKHDEGTATSVPSVLGKQTQKSEVLSSFSEDTTSFYWLSNDSTSNESHISKNAAMESITTHPWERCPDLGAKQVPDSIIKCHCRGNEILVDGKCQVYPNEMFIDVEDYPRTLK</sequence>
<keyword evidence="2" id="KW-0812">Transmembrane</keyword>
<evidence type="ECO:0000313" key="4">
    <source>
        <dbReference type="Proteomes" id="UP001381693"/>
    </source>
</evidence>
<keyword evidence="2" id="KW-1133">Transmembrane helix</keyword>
<name>A0AAN8X7E3_HALRR</name>
<dbReference type="AlphaFoldDB" id="A0AAN8X7E3"/>